<feature type="compositionally biased region" description="Basic and acidic residues" evidence="1">
    <location>
        <begin position="68"/>
        <end position="82"/>
    </location>
</feature>
<organism evidence="3 4">
    <name type="scientific">Mycobacterium kiyosense</name>
    <dbReference type="NCBI Taxonomy" id="2871094"/>
    <lineage>
        <taxon>Bacteria</taxon>
        <taxon>Bacillati</taxon>
        <taxon>Actinomycetota</taxon>
        <taxon>Actinomycetes</taxon>
        <taxon>Mycobacteriales</taxon>
        <taxon>Mycobacteriaceae</taxon>
        <taxon>Mycobacterium</taxon>
    </lineage>
</organism>
<protein>
    <submittedName>
        <fullName evidence="3">Uncharacterized protein</fullName>
    </submittedName>
</protein>
<dbReference type="Proteomes" id="UP001165663">
    <property type="component" value="Unassembled WGS sequence"/>
</dbReference>
<dbReference type="EMBL" id="BRXE01000042">
    <property type="protein sequence ID" value="GLB84158.1"/>
    <property type="molecule type" value="Genomic_DNA"/>
</dbReference>
<dbReference type="EMBL" id="BRZI01000005">
    <property type="protein sequence ID" value="GLD29432.1"/>
    <property type="molecule type" value="Genomic_DNA"/>
</dbReference>
<evidence type="ECO:0000313" key="3">
    <source>
        <dbReference type="EMBL" id="GLD29432.1"/>
    </source>
</evidence>
<evidence type="ECO:0000313" key="4">
    <source>
        <dbReference type="Proteomes" id="UP001064782"/>
    </source>
</evidence>
<gene>
    <name evidence="3" type="ORF">Mkiyose1413_13150</name>
    <name evidence="2" type="ORF">SRL2020028_34140</name>
</gene>
<evidence type="ECO:0000256" key="1">
    <source>
        <dbReference type="SAM" id="MobiDB-lite"/>
    </source>
</evidence>
<reference evidence="3" key="1">
    <citation type="submission" date="2022-08" db="EMBL/GenBank/DDBJ databases">
        <title>Mycobacterium kiyosense sp. nov., scotochromogenic slow-glowing species isolated from respiratory specimens.</title>
        <authorList>
            <person name="Fukano H."/>
            <person name="Kazumi Y."/>
            <person name="Sakagami N."/>
            <person name="Ato M."/>
            <person name="Mitarai S."/>
            <person name="Hoshino Y."/>
        </authorList>
    </citation>
    <scope>NUCLEOTIDE SEQUENCE</scope>
    <source>
        <strain evidence="3">1413</strain>
        <strain evidence="2">SRL2020-028</strain>
    </source>
</reference>
<feature type="region of interest" description="Disordered" evidence="1">
    <location>
        <begin position="1"/>
        <end position="27"/>
    </location>
</feature>
<evidence type="ECO:0000313" key="2">
    <source>
        <dbReference type="EMBL" id="GLB84158.1"/>
    </source>
</evidence>
<sequence length="118" mass="12679">MGHTITALATRQTGASSSATPTTPPAPGAYTLSTWADWDHQYRVVWTPDVAVADCLVTGSAIQFPDGRVGDGHRRHDDRDPEPPLVMVGEHQFTTAEARELAAAVVATADRIDGWVTR</sequence>
<comment type="caution">
    <text evidence="3">The sequence shown here is derived from an EMBL/GenBank/DDBJ whole genome shotgun (WGS) entry which is preliminary data.</text>
</comment>
<dbReference type="AlphaFoldDB" id="A0A9P3UYK0"/>
<name>A0A9P3UYK0_9MYCO</name>
<accession>A0A9P3UYK0</accession>
<proteinExistence type="predicted"/>
<feature type="region of interest" description="Disordered" evidence="1">
    <location>
        <begin position="64"/>
        <end position="84"/>
    </location>
</feature>
<keyword evidence="4" id="KW-1185">Reference proteome</keyword>
<dbReference type="GeneID" id="83628889"/>
<dbReference type="RefSeq" id="WP_238305762.1">
    <property type="nucleotide sequence ID" value="NZ_BRXE01000042.1"/>
</dbReference>
<dbReference type="Proteomes" id="UP001064782">
    <property type="component" value="Unassembled WGS sequence"/>
</dbReference>